<sequence length="414" mass="45881">MALLVTTAELAAAIRTQDPGLHAAPLPERHLQDPDNHLAVLPMACRPPHPTLVEQIQHGAQIHLSLSGLDLGDIGDPFSSRLEASKVPLQQVADRCGCHCRGAPSSGPLVSRTTGVAEVAQLRGDKHMRLHVVRVLERHRQAAVVKSADLLQNAVRGGKMLAVPFTQSPSPAADVRQMLRELRELRELRDGSTVRVAHIEHYLPSLSRFCRGLEQVLHIPIRANLYMTPPFSQGFQPHYDLDDIFVVQVLGQKQWYWHSGYANQADLPNADMGFDAARHASSRPPTPILRRCGDVLYMPRGFMHEARANEHASIHITFATIGLNLGHFVEQLVRKLALSDVRLRRMVRFDPAVEPDPRELGEFAALIGVCLSKVASSKALAEVSAFMRQSMANHRIADLQGRLMRGLNEGFEQD</sequence>
<organism evidence="5">
    <name type="scientific">Knufia peltigerae</name>
    <dbReference type="NCBI Taxonomy" id="1002370"/>
    <lineage>
        <taxon>Eukaryota</taxon>
        <taxon>Fungi</taxon>
        <taxon>Dikarya</taxon>
        <taxon>Ascomycota</taxon>
        <taxon>Pezizomycotina</taxon>
        <taxon>Eurotiomycetes</taxon>
        <taxon>Chaetothyriomycetidae</taxon>
        <taxon>Chaetothyriales</taxon>
        <taxon>Trichomeriaceae</taxon>
        <taxon>Knufia</taxon>
    </lineage>
</organism>
<dbReference type="SUPFAM" id="SSF51197">
    <property type="entry name" value="Clavaminate synthase-like"/>
    <property type="match status" value="1"/>
</dbReference>
<dbReference type="Pfam" id="PF08007">
    <property type="entry name" value="JmjC_2"/>
    <property type="match status" value="1"/>
</dbReference>
<dbReference type="PANTHER" id="PTHR13096:SF8">
    <property type="entry name" value="RIBOSOMAL OXYGENASE 1"/>
    <property type="match status" value="1"/>
</dbReference>
<name>A0AA38Y0J7_9EURO</name>
<comment type="subcellular location">
    <subcellularLocation>
        <location evidence="3">Nucleus</location>
    </subcellularLocation>
</comment>
<evidence type="ECO:0000256" key="3">
    <source>
        <dbReference type="RuleBase" id="RU366061"/>
    </source>
</evidence>
<dbReference type="PANTHER" id="PTHR13096">
    <property type="entry name" value="MINA53 MYC INDUCED NUCLEAR ANTIGEN"/>
    <property type="match status" value="1"/>
</dbReference>
<keyword evidence="3" id="KW-0804">Transcription</keyword>
<reference evidence="5" key="1">
    <citation type="submission" date="2022-10" db="EMBL/GenBank/DDBJ databases">
        <title>Culturing micro-colonial fungi from biological soil crusts in the Mojave desert and describing Neophaeococcomyces mojavensis, and introducing the new genera and species Taxawa tesnikishii.</title>
        <authorList>
            <person name="Kurbessoian T."/>
            <person name="Stajich J.E."/>
        </authorList>
    </citation>
    <scope>NUCLEOTIDE SEQUENCE</scope>
    <source>
        <strain evidence="5">TK_35</strain>
    </source>
</reference>
<evidence type="ECO:0000259" key="4">
    <source>
        <dbReference type="Pfam" id="PF08007"/>
    </source>
</evidence>
<proteinExistence type="inferred from homology"/>
<accession>A0AA38Y0J7</accession>
<dbReference type="GO" id="GO:0032453">
    <property type="term" value="F:histone H3K4 demethylase activity"/>
    <property type="evidence" value="ECO:0007669"/>
    <property type="project" value="TreeGrafter"/>
</dbReference>
<evidence type="ECO:0000256" key="2">
    <source>
        <dbReference type="ARBA" id="ARBA00023004"/>
    </source>
</evidence>
<dbReference type="GO" id="GO:0051864">
    <property type="term" value="F:histone H3K36 demethylase activity"/>
    <property type="evidence" value="ECO:0007669"/>
    <property type="project" value="TreeGrafter"/>
</dbReference>
<evidence type="ECO:0000313" key="5">
    <source>
        <dbReference type="EMBL" id="KAJ9631418.1"/>
    </source>
</evidence>
<protein>
    <recommendedName>
        <fullName evidence="3">Bifunctional lysine-specific demethylase and histidyl-hydroxylase</fullName>
        <ecNumber evidence="3">1.14.11.-</ecNumber>
    </recommendedName>
</protein>
<keyword evidence="1 3" id="KW-0479">Metal-binding</keyword>
<dbReference type="GO" id="GO:0005506">
    <property type="term" value="F:iron ion binding"/>
    <property type="evidence" value="ECO:0007669"/>
    <property type="project" value="UniProtKB-UniRule"/>
</dbReference>
<keyword evidence="3" id="KW-0805">Transcription regulation</keyword>
<dbReference type="GO" id="GO:0005730">
    <property type="term" value="C:nucleolus"/>
    <property type="evidence" value="ECO:0007669"/>
    <property type="project" value="TreeGrafter"/>
</dbReference>
<dbReference type="EMBL" id="JAPDRN010000057">
    <property type="protein sequence ID" value="KAJ9631418.1"/>
    <property type="molecule type" value="Genomic_DNA"/>
</dbReference>
<feature type="domain" description="JmjC" evidence="4">
    <location>
        <begin position="204"/>
        <end position="319"/>
    </location>
</feature>
<dbReference type="InterPro" id="IPR003347">
    <property type="entry name" value="JmjC_dom"/>
</dbReference>
<comment type="caution">
    <text evidence="5">The sequence shown here is derived from an EMBL/GenBank/DDBJ whole genome shotgun (WGS) entry which is preliminary data.</text>
</comment>
<keyword evidence="3" id="KW-0539">Nucleus</keyword>
<comment type="cofactor">
    <cofactor evidence="3">
        <name>Fe(2+)</name>
        <dbReference type="ChEBI" id="CHEBI:29033"/>
    </cofactor>
    <text evidence="3">Binds 1 Fe(2+) ion per subunit.</text>
</comment>
<evidence type="ECO:0000256" key="1">
    <source>
        <dbReference type="ARBA" id="ARBA00022723"/>
    </source>
</evidence>
<dbReference type="EC" id="1.14.11.-" evidence="3"/>
<comment type="similarity">
    <text evidence="3">Belongs to the ROX family.</text>
</comment>
<keyword evidence="3" id="KW-0223">Dioxygenase</keyword>
<dbReference type="InterPro" id="IPR039994">
    <property type="entry name" value="NO66-like"/>
</dbReference>
<dbReference type="Gene3D" id="2.60.120.650">
    <property type="entry name" value="Cupin"/>
    <property type="match status" value="1"/>
</dbReference>
<gene>
    <name evidence="5" type="ORF">H2204_008145</name>
</gene>
<dbReference type="AlphaFoldDB" id="A0AA38Y0J7"/>
<comment type="function">
    <text evidence="3">Oxygenase that can act as both a histone lysine demethylase and a ribosomal histidine hydroxylase.</text>
</comment>
<keyword evidence="3" id="KW-0560">Oxidoreductase</keyword>
<keyword evidence="2 3" id="KW-0408">Iron</keyword>